<accession>A0AAE0FK29</accession>
<dbReference type="Proteomes" id="UP001190700">
    <property type="component" value="Unassembled WGS sequence"/>
</dbReference>
<dbReference type="AlphaFoldDB" id="A0AAE0FK29"/>
<organism evidence="1 2">
    <name type="scientific">Cymbomonas tetramitiformis</name>
    <dbReference type="NCBI Taxonomy" id="36881"/>
    <lineage>
        <taxon>Eukaryota</taxon>
        <taxon>Viridiplantae</taxon>
        <taxon>Chlorophyta</taxon>
        <taxon>Pyramimonadophyceae</taxon>
        <taxon>Pyramimonadales</taxon>
        <taxon>Pyramimonadaceae</taxon>
        <taxon>Cymbomonas</taxon>
    </lineage>
</organism>
<evidence type="ECO:0000313" key="1">
    <source>
        <dbReference type="EMBL" id="KAK3261188.1"/>
    </source>
</evidence>
<evidence type="ECO:0000313" key="2">
    <source>
        <dbReference type="Proteomes" id="UP001190700"/>
    </source>
</evidence>
<comment type="caution">
    <text evidence="1">The sequence shown here is derived from an EMBL/GenBank/DDBJ whole genome shotgun (WGS) entry which is preliminary data.</text>
</comment>
<sequence>MQLGVTLPLVQEDVLNERASREPLHTAGVEERQKVALYGNVSPHRLVPFALETIGMLGVQAKRFLEECAERRQDRLGPEIISVTWSTTAFRSYWVQKITLTLQGALAFGLHSKALEDFPQ</sequence>
<protein>
    <submittedName>
        <fullName evidence="1">Uncharacterized protein</fullName>
    </submittedName>
</protein>
<reference evidence="1 2" key="1">
    <citation type="journal article" date="2015" name="Genome Biol. Evol.">
        <title>Comparative Genomics of a Bacterivorous Green Alga Reveals Evolutionary Causalities and Consequences of Phago-Mixotrophic Mode of Nutrition.</title>
        <authorList>
            <person name="Burns J.A."/>
            <person name="Paasch A."/>
            <person name="Narechania A."/>
            <person name="Kim E."/>
        </authorList>
    </citation>
    <scope>NUCLEOTIDE SEQUENCE [LARGE SCALE GENOMIC DNA]</scope>
    <source>
        <strain evidence="1 2">PLY_AMNH</strain>
    </source>
</reference>
<keyword evidence="2" id="KW-1185">Reference proteome</keyword>
<gene>
    <name evidence="1" type="ORF">CYMTET_29895</name>
</gene>
<dbReference type="EMBL" id="LGRX02017081">
    <property type="protein sequence ID" value="KAK3261188.1"/>
    <property type="molecule type" value="Genomic_DNA"/>
</dbReference>
<name>A0AAE0FK29_9CHLO</name>
<proteinExistence type="predicted"/>